<sequence>MHLTDYQYLKKNNTIFNKKKIFHSKFANHAKNG</sequence>
<reference evidence="2" key="1">
    <citation type="submission" date="2016-11" db="EMBL/GenBank/DDBJ databases">
        <authorList>
            <person name="Varghese N."/>
            <person name="Submissions S."/>
        </authorList>
    </citation>
    <scope>NUCLEOTIDE SEQUENCE [LARGE SCALE GENOMIC DNA]</scope>
    <source>
        <strain evidence="2">DSM 18829</strain>
    </source>
</reference>
<dbReference type="EMBL" id="FQZI01000003">
    <property type="protein sequence ID" value="SHI93122.1"/>
    <property type="molecule type" value="Genomic_DNA"/>
</dbReference>
<dbReference type="Proteomes" id="UP000184488">
    <property type="component" value="Unassembled WGS sequence"/>
</dbReference>
<protein>
    <submittedName>
        <fullName evidence="1">Uncharacterized protein</fullName>
    </submittedName>
</protein>
<name>A0A1M6F638_9FLAO</name>
<dbReference type="STRING" id="415425.SAMN05444363_2153"/>
<accession>A0A1M6F638</accession>
<organism evidence="1 2">
    <name type="scientific">Flavobacterium terrae</name>
    <dbReference type="NCBI Taxonomy" id="415425"/>
    <lineage>
        <taxon>Bacteria</taxon>
        <taxon>Pseudomonadati</taxon>
        <taxon>Bacteroidota</taxon>
        <taxon>Flavobacteriia</taxon>
        <taxon>Flavobacteriales</taxon>
        <taxon>Flavobacteriaceae</taxon>
        <taxon>Flavobacterium</taxon>
    </lineage>
</organism>
<proteinExistence type="predicted"/>
<keyword evidence="2" id="KW-1185">Reference proteome</keyword>
<dbReference type="AlphaFoldDB" id="A0A1M6F638"/>
<gene>
    <name evidence="1" type="ORF">SAMN05444363_2153</name>
</gene>
<evidence type="ECO:0000313" key="2">
    <source>
        <dbReference type="Proteomes" id="UP000184488"/>
    </source>
</evidence>
<evidence type="ECO:0000313" key="1">
    <source>
        <dbReference type="EMBL" id="SHI93122.1"/>
    </source>
</evidence>